<dbReference type="Proteomes" id="UP000499080">
    <property type="component" value="Unassembled WGS sequence"/>
</dbReference>
<dbReference type="EMBL" id="BGPR01004166">
    <property type="protein sequence ID" value="GBM96674.1"/>
    <property type="molecule type" value="Genomic_DNA"/>
</dbReference>
<accession>A0A4Y2K2X2</accession>
<protein>
    <submittedName>
        <fullName evidence="2">Uncharacterized protein</fullName>
    </submittedName>
</protein>
<reference evidence="2 3" key="1">
    <citation type="journal article" date="2019" name="Sci. Rep.">
        <title>Orb-weaving spider Araneus ventricosus genome elucidates the spidroin gene catalogue.</title>
        <authorList>
            <person name="Kono N."/>
            <person name="Nakamura H."/>
            <person name="Ohtoshi R."/>
            <person name="Moran D.A.P."/>
            <person name="Shinohara A."/>
            <person name="Yoshida Y."/>
            <person name="Fujiwara M."/>
            <person name="Mori M."/>
            <person name="Tomita M."/>
            <person name="Arakawa K."/>
        </authorList>
    </citation>
    <scope>NUCLEOTIDE SEQUENCE [LARGE SCALE GENOMIC DNA]</scope>
</reference>
<keyword evidence="3" id="KW-1185">Reference proteome</keyword>
<evidence type="ECO:0000313" key="2">
    <source>
        <dbReference type="EMBL" id="GBM96674.1"/>
    </source>
</evidence>
<organism evidence="2 3">
    <name type="scientific">Araneus ventricosus</name>
    <name type="common">Orbweaver spider</name>
    <name type="synonym">Epeira ventricosa</name>
    <dbReference type="NCBI Taxonomy" id="182803"/>
    <lineage>
        <taxon>Eukaryota</taxon>
        <taxon>Metazoa</taxon>
        <taxon>Ecdysozoa</taxon>
        <taxon>Arthropoda</taxon>
        <taxon>Chelicerata</taxon>
        <taxon>Arachnida</taxon>
        <taxon>Araneae</taxon>
        <taxon>Araneomorphae</taxon>
        <taxon>Entelegynae</taxon>
        <taxon>Araneoidea</taxon>
        <taxon>Araneidae</taxon>
        <taxon>Araneus</taxon>
    </lineage>
</organism>
<comment type="caution">
    <text evidence="2">The sequence shown here is derived from an EMBL/GenBank/DDBJ whole genome shotgun (WGS) entry which is preliminary data.</text>
</comment>
<gene>
    <name evidence="2" type="ORF">AVEN_69283_1</name>
</gene>
<dbReference type="AlphaFoldDB" id="A0A4Y2K2X2"/>
<sequence length="96" mass="11156">MISLVILASRFEAIRRLFWDGPRNFEPRSDDEDDTSYLAPTSPNFHATQTRGRLATTYDLACNRPHTRQIFSGIGFRTLRPQSRDFTFRESMKVSI</sequence>
<proteinExistence type="predicted"/>
<evidence type="ECO:0000256" key="1">
    <source>
        <dbReference type="SAM" id="MobiDB-lite"/>
    </source>
</evidence>
<name>A0A4Y2K2X2_ARAVE</name>
<feature type="region of interest" description="Disordered" evidence="1">
    <location>
        <begin position="23"/>
        <end position="42"/>
    </location>
</feature>
<evidence type="ECO:0000313" key="3">
    <source>
        <dbReference type="Proteomes" id="UP000499080"/>
    </source>
</evidence>